<name>A0A940P8W7_9ENTE</name>
<dbReference type="EMBL" id="JAEEGA010000017">
    <property type="protein sequence ID" value="MBP1043492.1"/>
    <property type="molecule type" value="Genomic_DNA"/>
</dbReference>
<proteinExistence type="predicted"/>
<evidence type="ECO:0000313" key="2">
    <source>
        <dbReference type="Proteomes" id="UP000674938"/>
    </source>
</evidence>
<protein>
    <submittedName>
        <fullName evidence="1">Uncharacterized protein</fullName>
    </submittedName>
</protein>
<accession>A0A940P8W7</accession>
<gene>
    <name evidence="1" type="ORF">I6N95_20925</name>
</gene>
<dbReference type="Proteomes" id="UP000674938">
    <property type="component" value="Unassembled WGS sequence"/>
</dbReference>
<keyword evidence="2" id="KW-1185">Reference proteome</keyword>
<sequence>MNNKKLKLLERKYFSLKLNQLISEEMVLENDYHQEVISFLNNCLIQANESEFVGFTNKAVIKTILLDKFPFQFFFQSDVGSQIYVSLLSYYDFLYTEKLLTKEEYVEMLLFFQGNMYPFFQKLAWVSQSLDDEFPEVFEELNLDENDPLNPAKRVSKNNVIKLSEVSHLRPNPKE</sequence>
<organism evidence="1 2">
    <name type="scientific">Vagococcus allomyrinae</name>
    <dbReference type="NCBI Taxonomy" id="2794353"/>
    <lineage>
        <taxon>Bacteria</taxon>
        <taxon>Bacillati</taxon>
        <taxon>Bacillota</taxon>
        <taxon>Bacilli</taxon>
        <taxon>Lactobacillales</taxon>
        <taxon>Enterococcaceae</taxon>
        <taxon>Vagococcus</taxon>
    </lineage>
</organism>
<dbReference type="AlphaFoldDB" id="A0A940P8W7"/>
<comment type="caution">
    <text evidence="1">The sequence shown here is derived from an EMBL/GenBank/DDBJ whole genome shotgun (WGS) entry which is preliminary data.</text>
</comment>
<evidence type="ECO:0000313" key="1">
    <source>
        <dbReference type="EMBL" id="MBP1043492.1"/>
    </source>
</evidence>
<dbReference type="RefSeq" id="WP_209531307.1">
    <property type="nucleotide sequence ID" value="NZ_JAEEGA010000017.1"/>
</dbReference>
<reference evidence="1" key="1">
    <citation type="submission" date="2020-12" db="EMBL/GenBank/DDBJ databases">
        <title>Vagococcus allomyrinae sp. nov. and Enterococcus lavae sp. nov., isolated from the larvae of Allomyrina dichotoma.</title>
        <authorList>
            <person name="Lee S.D."/>
        </authorList>
    </citation>
    <scope>NUCLEOTIDE SEQUENCE</scope>
    <source>
        <strain evidence="1">BWB3-3</strain>
    </source>
</reference>